<dbReference type="EMBL" id="JAMQBK010000042">
    <property type="protein sequence ID" value="MCM2372209.1"/>
    <property type="molecule type" value="Genomic_DNA"/>
</dbReference>
<keyword evidence="3" id="KW-0325">Glycoprotein</keyword>
<dbReference type="RefSeq" id="WP_250929842.1">
    <property type="nucleotide sequence ID" value="NZ_JAMQBK010000042.1"/>
</dbReference>
<name>A0ABT0U5L6_9BACT</name>
<evidence type="ECO:0000256" key="3">
    <source>
        <dbReference type="ARBA" id="ARBA00023180"/>
    </source>
</evidence>
<accession>A0ABT0U5L6</accession>
<evidence type="ECO:0000256" key="2">
    <source>
        <dbReference type="ARBA" id="ARBA00022679"/>
    </source>
</evidence>
<reference evidence="5 6" key="1">
    <citation type="journal article" date="2022" name="Syst. Appl. Microbiol.">
        <title>Rhodopirellula aestuarii sp. nov., a novel member of the genus Rhodopirellula isolated from brackish sediments collected in the Tagus River estuary, Portugal.</title>
        <authorList>
            <person name="Vitorino I.R."/>
            <person name="Klimek D."/>
            <person name="Calusinska M."/>
            <person name="Lobo-da-Cunha A."/>
            <person name="Vasconcelos V."/>
            <person name="Lage O.M."/>
        </authorList>
    </citation>
    <scope>NUCLEOTIDE SEQUENCE [LARGE SCALE GENOMIC DNA]</scope>
    <source>
        <strain evidence="5 6">ICT_H3.1</strain>
    </source>
</reference>
<keyword evidence="2" id="KW-0808">Transferase</keyword>
<proteinExistence type="predicted"/>
<evidence type="ECO:0000259" key="4">
    <source>
        <dbReference type="Pfam" id="PF04577"/>
    </source>
</evidence>
<evidence type="ECO:0000313" key="5">
    <source>
        <dbReference type="EMBL" id="MCM2372209.1"/>
    </source>
</evidence>
<keyword evidence="6" id="KW-1185">Reference proteome</keyword>
<evidence type="ECO:0000313" key="6">
    <source>
        <dbReference type="Proteomes" id="UP001202961"/>
    </source>
</evidence>
<protein>
    <submittedName>
        <fullName evidence="5">Glycosyltransferase family 61 protein</fullName>
    </submittedName>
</protein>
<keyword evidence="1" id="KW-0328">Glycosyltransferase</keyword>
<dbReference type="PANTHER" id="PTHR20961">
    <property type="entry name" value="GLYCOSYLTRANSFERASE"/>
    <property type="match status" value="1"/>
</dbReference>
<dbReference type="Proteomes" id="UP001202961">
    <property type="component" value="Unassembled WGS sequence"/>
</dbReference>
<feature type="domain" description="Glycosyltransferase 61 catalytic" evidence="4">
    <location>
        <begin position="150"/>
        <end position="320"/>
    </location>
</feature>
<organism evidence="5 6">
    <name type="scientific">Aporhodopirellula aestuarii</name>
    <dbReference type="NCBI Taxonomy" id="2950107"/>
    <lineage>
        <taxon>Bacteria</taxon>
        <taxon>Pseudomonadati</taxon>
        <taxon>Planctomycetota</taxon>
        <taxon>Planctomycetia</taxon>
        <taxon>Pirellulales</taxon>
        <taxon>Pirellulaceae</taxon>
        <taxon>Aporhodopirellula</taxon>
    </lineage>
</organism>
<comment type="caution">
    <text evidence="5">The sequence shown here is derived from an EMBL/GenBank/DDBJ whole genome shotgun (WGS) entry which is preliminary data.</text>
</comment>
<gene>
    <name evidence="5" type="ORF">NB063_16505</name>
</gene>
<evidence type="ECO:0000256" key="1">
    <source>
        <dbReference type="ARBA" id="ARBA00022676"/>
    </source>
</evidence>
<dbReference type="InterPro" id="IPR007657">
    <property type="entry name" value="Glycosyltransferase_61"/>
</dbReference>
<sequence length="385" mass="44048">MDIASHNRRLIHYGKYVFAPSTLLPFRRGERKHYNFASMEQLATKFPDRIDVHGLETASSAKNDKFPDSYVASIRDGWCHGRNCDWVGIEDQALQEVRYIAGRLRAKDFSHGYFDPRYLRRLIATPTRFPRPTYISGRVVVLNKVAAHNYFHWLSEVLPRIELVRRADLLDADAYLIDCHKSFQQQSLDMLGIPREKIIEPHEGLLIRAENLIVPSFYSATARQHLGPLMKSALGLIDADQTTTATRRIYVSRRHSKNRNLANEREVSKLLEGFDFETHFLEQYSIEKQIRLFHDAQIVVGLHGAGLTNMIFARPPLHVIEIRPNRCDRTCFAELSEDLGHHLQVVTAEQRKRRGPIDCPLPSLEQAVSETIESLPAVASAKSCS</sequence>
<dbReference type="Pfam" id="PF04577">
    <property type="entry name" value="Glyco_transf_61"/>
    <property type="match status" value="1"/>
</dbReference>
<dbReference type="InterPro" id="IPR049625">
    <property type="entry name" value="Glyco_transf_61_cat"/>
</dbReference>